<evidence type="ECO:0000259" key="2">
    <source>
        <dbReference type="Pfam" id="PF17761"/>
    </source>
</evidence>
<dbReference type="PANTHER" id="PTHR30547">
    <property type="entry name" value="UNCHARACTERIZED PROTEIN YHCG-RELATED"/>
    <property type="match status" value="1"/>
</dbReference>
<dbReference type="RefSeq" id="WP_092363467.1">
    <property type="nucleotide sequence ID" value="NZ_CP176637.1"/>
</dbReference>
<name>A0A1I0G344_9FIRM</name>
<protein>
    <submittedName>
        <fullName evidence="3">Predicted nuclease of restriction endonuclease-like (RecB) superfamily, DUF1016 family</fullName>
    </submittedName>
</protein>
<proteinExistence type="predicted"/>
<dbReference type="STRING" id="460384.SAMN05216313_11057"/>
<keyword evidence="3" id="KW-0378">Hydrolase</keyword>
<dbReference type="InterPro" id="IPR009362">
    <property type="entry name" value="YhcG_C"/>
</dbReference>
<feature type="domain" description="YhcG N-terminal" evidence="2">
    <location>
        <begin position="12"/>
        <end position="162"/>
    </location>
</feature>
<dbReference type="GO" id="GO:0003676">
    <property type="term" value="F:nucleic acid binding"/>
    <property type="evidence" value="ECO:0007669"/>
    <property type="project" value="InterPro"/>
</dbReference>
<accession>A0A1I0G344</accession>
<dbReference type="Pfam" id="PF17761">
    <property type="entry name" value="DUF1016_N"/>
    <property type="match status" value="1"/>
</dbReference>
<dbReference type="Gene3D" id="3.40.1350.10">
    <property type="match status" value="1"/>
</dbReference>
<dbReference type="GeneID" id="93279865"/>
<dbReference type="Pfam" id="PF06250">
    <property type="entry name" value="YhcG_C"/>
    <property type="match status" value="1"/>
</dbReference>
<dbReference type="InterPro" id="IPR011856">
    <property type="entry name" value="tRNA_endonuc-like_dom_sf"/>
</dbReference>
<evidence type="ECO:0000259" key="1">
    <source>
        <dbReference type="Pfam" id="PF06250"/>
    </source>
</evidence>
<gene>
    <name evidence="3" type="ORF">SAMN05216313_11057</name>
</gene>
<dbReference type="Proteomes" id="UP000198508">
    <property type="component" value="Unassembled WGS sequence"/>
</dbReference>
<sequence>MENLSTNFLQQVCNLLDDARKNVKTAVNLSMVYTYYNIGRMITEEEQKGNDRADYGKYVLKELSLHLVERFGKGFSVTNLKQMRQFYMIYSKDQIGQTLSDQFENIPTVDTGRKFFLSWSHYLQLMRITNIDERHFYEIEAVKNDWSLSELKRQFNSSLYERLVLSKDKRAVARLASEGQVVESPQDLIKDPYVLEFLGLPEMPAYSETELESRIISNLQKFLLELGTGFTFVGRQVRFTFEEEHFRVDLVFFNRLLRCFVLFDLKIGELKHQDIGQMQMYVNYYDRKVKMPEENPTIGIILCKDKKQSIVEMTLPMNNNQIFASKYETILPSKTDLQRLLEQG</sequence>
<dbReference type="PANTHER" id="PTHR30547:SF5">
    <property type="entry name" value="NUCLEASE YHCG-RELATED"/>
    <property type="match status" value="1"/>
</dbReference>
<dbReference type="AlphaFoldDB" id="A0A1I0G344"/>
<feature type="domain" description="YhcG PDDEXK nuclease" evidence="1">
    <location>
        <begin position="187"/>
        <end position="340"/>
    </location>
</feature>
<evidence type="ECO:0000313" key="4">
    <source>
        <dbReference type="Proteomes" id="UP000198508"/>
    </source>
</evidence>
<reference evidence="4" key="1">
    <citation type="submission" date="2016-10" db="EMBL/GenBank/DDBJ databases">
        <authorList>
            <person name="Varghese N."/>
            <person name="Submissions S."/>
        </authorList>
    </citation>
    <scope>NUCLEOTIDE SEQUENCE [LARGE SCALE GENOMIC DNA]</scope>
    <source>
        <strain evidence="4">NLAE-zl-G277</strain>
    </source>
</reference>
<keyword evidence="4" id="KW-1185">Reference proteome</keyword>
<dbReference type="GO" id="GO:0004519">
    <property type="term" value="F:endonuclease activity"/>
    <property type="evidence" value="ECO:0007669"/>
    <property type="project" value="UniProtKB-KW"/>
</dbReference>
<dbReference type="EMBL" id="FOIM01000010">
    <property type="protein sequence ID" value="SET64310.1"/>
    <property type="molecule type" value="Genomic_DNA"/>
</dbReference>
<evidence type="ECO:0000313" key="3">
    <source>
        <dbReference type="EMBL" id="SET64310.1"/>
    </source>
</evidence>
<keyword evidence="3" id="KW-0540">Nuclease</keyword>
<organism evidence="3 4">
    <name type="scientific">Enterocloster lavalensis</name>
    <dbReference type="NCBI Taxonomy" id="460384"/>
    <lineage>
        <taxon>Bacteria</taxon>
        <taxon>Bacillati</taxon>
        <taxon>Bacillota</taxon>
        <taxon>Clostridia</taxon>
        <taxon>Lachnospirales</taxon>
        <taxon>Lachnospiraceae</taxon>
        <taxon>Enterocloster</taxon>
    </lineage>
</organism>
<keyword evidence="3" id="KW-0255">Endonuclease</keyword>
<dbReference type="InterPro" id="IPR041527">
    <property type="entry name" value="YhcG_N"/>
</dbReference>
<dbReference type="InterPro" id="IPR053148">
    <property type="entry name" value="PD-DEXK-like_domain"/>
</dbReference>